<feature type="signal peptide" evidence="2">
    <location>
        <begin position="1"/>
        <end position="22"/>
    </location>
</feature>
<evidence type="ECO:0000256" key="2">
    <source>
        <dbReference type="SAM" id="SignalP"/>
    </source>
</evidence>
<feature type="domain" description="Sortilin N-terminal" evidence="3">
    <location>
        <begin position="122"/>
        <end position="249"/>
    </location>
</feature>
<accession>F4KQ23</accession>
<organism evidence="4 5">
    <name type="scientific">Haliscomenobacter hydrossis (strain ATCC 27775 / DSM 1100 / LMG 10767 / O)</name>
    <dbReference type="NCBI Taxonomy" id="760192"/>
    <lineage>
        <taxon>Bacteria</taxon>
        <taxon>Pseudomonadati</taxon>
        <taxon>Bacteroidota</taxon>
        <taxon>Saprospiria</taxon>
        <taxon>Saprospirales</taxon>
        <taxon>Haliscomenobacteraceae</taxon>
        <taxon>Haliscomenobacter</taxon>
    </lineage>
</organism>
<dbReference type="PANTHER" id="PTHR43739">
    <property type="entry name" value="XYLOGLUCANASE (EUROFUNG)"/>
    <property type="match status" value="1"/>
</dbReference>
<keyword evidence="5" id="KW-1185">Reference proteome</keyword>
<dbReference type="HOGENOM" id="CLU_004847_0_0_10"/>
<dbReference type="SUPFAM" id="SSF50939">
    <property type="entry name" value="Sialidases"/>
    <property type="match status" value="1"/>
</dbReference>
<sequence>MKKSNFFTTLVLFILALSQLQAQPYDAKLFDAMRWRMIGPHRGGRTVGAVGVPQQPNVFYIGVNHGGVWKTTDFGRTWVPIFDDQPTGSIGDVGVALSNPNVVYVASGEGLQRPDLSVGDGMYKSTDAGKTWQHIGLREGQQIGGIDIDPKDENRVFAAVLGHPYGPNTERGVYRTLNGGKTWERVLYKDENTGAVQVTIDPQNPNTVYAVLWAARQGPWENGAWQGPESGLYKSTDGGNTWKKIIKGMPTFEEGLGRIGFCIAPSNPNRLYATVDAPKGGIYRSDDAGESWTLMNPDARLWGRGSDFAEVKVDPKNPDIVYSANIVAWKSVDGGKTWAAFRGAPGGDDYHRIWINPDNPNIILLASDQGAIITVNGGETFSSWYNQPTAQFYHVSTDNAFPYNVYGGQQESGSVGITSRGNDGRITFREWHPVGVEEYGYVAPDPLDPNIIYGGKVTKFDKRTGQTQNIAPEAVRGGKYRFIRTAPILFSPLDPKTLFYAGNVLFKTQNGGNSWEVISPDLTRETYPEIPASVGVYTTPDMKTMPRRGVIYTIAPSPLDVNLIWVGTDDGLIHVTRDGGKNWSNVTPPAITAWSKVSIMEASHFDPNTAYAAVNRIRCDDLRPHIYRTRDGGKTWQEIVTGLPNDPINAVKEDPLKKGLLFAGSERMVSVSFDDGEHWQSLRLNMPATSIRDLVIKDDDIVVGTHGRSFWILDDITPLRQLTPAVATQNAMLYKPQLTYRVRWNMNTDTPIPQEEPSGDNPPDGAVINYFLKNQSEATLEIFDAAGKLVRKFSTQDKPYTIPNNNVPEYWIRPQQILSGAPGSHRFVWDLHYTPLDEPASFSIAATFRNSAPRPTGPWVMPGTYTVKLTVGDQSFTQPLLIKMDPRVKSTPVQLQQQHNLSLDCYAGQKKVAELQTAVASLRKQVALTLPLVKKGTLPASLQQLDQTLTVQNTELGRLSRAFAGVFNVLQDTDMPATTQALAAGQEAKTGLEQVALKWNALYRDVIPGINAQLKKMKLQGIE</sequence>
<protein>
    <submittedName>
        <fullName evidence="4">Glycosyl hydrolase BNR repeat-containing protein</fullName>
    </submittedName>
</protein>
<evidence type="ECO:0000256" key="1">
    <source>
        <dbReference type="ARBA" id="ARBA00022737"/>
    </source>
</evidence>
<feature type="chain" id="PRO_5003310067" evidence="2">
    <location>
        <begin position="23"/>
        <end position="1023"/>
    </location>
</feature>
<evidence type="ECO:0000313" key="5">
    <source>
        <dbReference type="Proteomes" id="UP000008461"/>
    </source>
</evidence>
<dbReference type="Gene3D" id="2.130.10.10">
    <property type="entry name" value="YVTN repeat-like/Quinoprotein amine dehydrogenase"/>
    <property type="match status" value="4"/>
</dbReference>
<dbReference type="Pfam" id="PF15902">
    <property type="entry name" value="Sortilin-Vps10"/>
    <property type="match status" value="1"/>
</dbReference>
<dbReference type="KEGG" id="hhy:Halhy_5402"/>
<reference key="2">
    <citation type="submission" date="2011-04" db="EMBL/GenBank/DDBJ databases">
        <title>Complete sequence of chromosome of Haliscomenobacter hydrossis DSM 1100.</title>
        <authorList>
            <consortium name="US DOE Joint Genome Institute (JGI-PGF)"/>
            <person name="Lucas S."/>
            <person name="Han J."/>
            <person name="Lapidus A."/>
            <person name="Bruce D."/>
            <person name="Goodwin L."/>
            <person name="Pitluck S."/>
            <person name="Peters L."/>
            <person name="Kyrpides N."/>
            <person name="Mavromatis K."/>
            <person name="Ivanova N."/>
            <person name="Ovchinnikova G."/>
            <person name="Pagani I."/>
            <person name="Daligault H."/>
            <person name="Detter J.C."/>
            <person name="Han C."/>
            <person name="Land M."/>
            <person name="Hauser L."/>
            <person name="Markowitz V."/>
            <person name="Cheng J.-F."/>
            <person name="Hugenholtz P."/>
            <person name="Woyke T."/>
            <person name="Wu D."/>
            <person name="Verbarg S."/>
            <person name="Frueling A."/>
            <person name="Brambilla E."/>
            <person name="Klenk H.-P."/>
            <person name="Eisen J.A."/>
        </authorList>
    </citation>
    <scope>NUCLEOTIDE SEQUENCE</scope>
    <source>
        <strain>DSM 1100</strain>
    </source>
</reference>
<keyword evidence="1" id="KW-0677">Repeat</keyword>
<name>F4KQ23_HALH1</name>
<keyword evidence="2" id="KW-0732">Signal</keyword>
<dbReference type="RefSeq" id="WP_013767761.1">
    <property type="nucleotide sequence ID" value="NC_015510.1"/>
</dbReference>
<dbReference type="AlphaFoldDB" id="F4KQ23"/>
<dbReference type="InterPro" id="IPR052025">
    <property type="entry name" value="Xyloglucanase_GH74"/>
</dbReference>
<dbReference type="EMBL" id="CP002691">
    <property type="protein sequence ID" value="AEE53227.1"/>
    <property type="molecule type" value="Genomic_DNA"/>
</dbReference>
<evidence type="ECO:0000259" key="3">
    <source>
        <dbReference type="Pfam" id="PF15902"/>
    </source>
</evidence>
<dbReference type="PANTHER" id="PTHR43739:SF5">
    <property type="entry name" value="EXO-ALPHA-SIALIDASE"/>
    <property type="match status" value="1"/>
</dbReference>
<dbReference type="GO" id="GO:0016787">
    <property type="term" value="F:hydrolase activity"/>
    <property type="evidence" value="ECO:0007669"/>
    <property type="project" value="UniProtKB-KW"/>
</dbReference>
<proteinExistence type="predicted"/>
<dbReference type="InterPro" id="IPR036278">
    <property type="entry name" value="Sialidase_sf"/>
</dbReference>
<dbReference type="Gene3D" id="2.60.40.4070">
    <property type="match status" value="1"/>
</dbReference>
<dbReference type="CDD" id="cd15482">
    <property type="entry name" value="Sialidase_non-viral"/>
    <property type="match status" value="2"/>
</dbReference>
<keyword evidence="4" id="KW-0378">Hydrolase</keyword>
<dbReference type="InterPro" id="IPR015943">
    <property type="entry name" value="WD40/YVTN_repeat-like_dom_sf"/>
</dbReference>
<gene>
    <name evidence="4" type="ordered locus">Halhy_5402</name>
</gene>
<reference evidence="4 5" key="1">
    <citation type="journal article" date="2011" name="Stand. Genomic Sci.">
        <title>Complete genome sequence of Haliscomenobacter hydrossis type strain (O).</title>
        <authorList>
            <consortium name="US DOE Joint Genome Institute (JGI-PGF)"/>
            <person name="Daligault H."/>
            <person name="Lapidus A."/>
            <person name="Zeytun A."/>
            <person name="Nolan M."/>
            <person name="Lucas S."/>
            <person name="Del Rio T.G."/>
            <person name="Tice H."/>
            <person name="Cheng J.F."/>
            <person name="Tapia R."/>
            <person name="Han C."/>
            <person name="Goodwin L."/>
            <person name="Pitluck S."/>
            <person name="Liolios K."/>
            <person name="Pagani I."/>
            <person name="Ivanova N."/>
            <person name="Huntemann M."/>
            <person name="Mavromatis K."/>
            <person name="Mikhailova N."/>
            <person name="Pati A."/>
            <person name="Chen A."/>
            <person name="Palaniappan K."/>
            <person name="Land M."/>
            <person name="Hauser L."/>
            <person name="Brambilla E.M."/>
            <person name="Rohde M."/>
            <person name="Verbarg S."/>
            <person name="Goker M."/>
            <person name="Bristow J."/>
            <person name="Eisen J.A."/>
            <person name="Markowitz V."/>
            <person name="Hugenholtz P."/>
            <person name="Kyrpides N.C."/>
            <person name="Klenk H.P."/>
            <person name="Woyke T."/>
        </authorList>
    </citation>
    <scope>NUCLEOTIDE SEQUENCE [LARGE SCALE GENOMIC DNA]</scope>
    <source>
        <strain evidence="5">ATCC 27775 / DSM 1100 / LMG 10767 / O</strain>
    </source>
</reference>
<dbReference type="Proteomes" id="UP000008461">
    <property type="component" value="Chromosome"/>
</dbReference>
<dbReference type="eggNOG" id="COG4447">
    <property type="taxonomic scope" value="Bacteria"/>
</dbReference>
<evidence type="ECO:0000313" key="4">
    <source>
        <dbReference type="EMBL" id="AEE53227.1"/>
    </source>
</evidence>
<dbReference type="GO" id="GO:0010411">
    <property type="term" value="P:xyloglucan metabolic process"/>
    <property type="evidence" value="ECO:0007669"/>
    <property type="project" value="TreeGrafter"/>
</dbReference>
<dbReference type="InterPro" id="IPR031778">
    <property type="entry name" value="Sortilin_N"/>
</dbReference>
<dbReference type="eggNOG" id="COG3292">
    <property type="taxonomic scope" value="Bacteria"/>
</dbReference>
<dbReference type="SUPFAM" id="SSF110296">
    <property type="entry name" value="Oligoxyloglucan reducing end-specific cellobiohydrolase"/>
    <property type="match status" value="1"/>
</dbReference>
<dbReference type="OrthoDB" id="9757809at2"/>